<accession>A0A6B3R0Q1</accession>
<dbReference type="EMBL" id="JAAIKD010000002">
    <property type="protein sequence ID" value="NEV93578.1"/>
    <property type="molecule type" value="Genomic_DNA"/>
</dbReference>
<comment type="caution">
    <text evidence="2">The sequence shown here is derived from an EMBL/GenBank/DDBJ whole genome shotgun (WGS) entry which is preliminary data.</text>
</comment>
<evidence type="ECO:0000313" key="2">
    <source>
        <dbReference type="EMBL" id="NEV93578.1"/>
    </source>
</evidence>
<dbReference type="AlphaFoldDB" id="A0A6B3R0Q1"/>
<dbReference type="Proteomes" id="UP000478505">
    <property type="component" value="Unassembled WGS sequence"/>
</dbReference>
<feature type="signal peptide" evidence="1">
    <location>
        <begin position="1"/>
        <end position="22"/>
    </location>
</feature>
<evidence type="ECO:0000313" key="3">
    <source>
        <dbReference type="Proteomes" id="UP000478505"/>
    </source>
</evidence>
<sequence>MKKHRLSLIVILIIFCSSCSEEEDTFLNSDVDYLPLDIGNSWVYENHLSQNASNIQGTEILSVDEKIQNRYGFTQSSDELLGIFSSMLAGGKVYKQNGNQKIILDGEYSIDLENGLSPLQLPLEDIVLYDDFSSQGDIMSSSSGEFQQSINDYPVDFIFKISSVNKGFSTSKVVNEVSYENIFVSEIQITLSAEVFIVFTDFTLLQEQQITSITNYFAEDIGLILSEVNTEIIFEDILEQLEIEIPDLDFNSSQELDSYLLDS</sequence>
<gene>
    <name evidence="2" type="ORF">G3567_05350</name>
</gene>
<reference evidence="2 3" key="1">
    <citation type="submission" date="2020-02" db="EMBL/GenBank/DDBJ databases">
        <title>Flavobacteriaceae Psychroflexus bacterium YR1-1, complete genome.</title>
        <authorList>
            <person name="Li Y."/>
            <person name="Wu S."/>
        </authorList>
    </citation>
    <scope>NUCLEOTIDE SEQUENCE [LARGE SCALE GENOMIC DNA]</scope>
    <source>
        <strain evidence="2 3">YR1-1</strain>
    </source>
</reference>
<proteinExistence type="predicted"/>
<protein>
    <submittedName>
        <fullName evidence="2">Uncharacterized protein</fullName>
    </submittedName>
</protein>
<name>A0A6B3R0Q1_9FLAO</name>
<feature type="chain" id="PRO_5025358770" evidence="1">
    <location>
        <begin position="23"/>
        <end position="263"/>
    </location>
</feature>
<dbReference type="RefSeq" id="WP_164004283.1">
    <property type="nucleotide sequence ID" value="NZ_JAAIKD010000002.1"/>
</dbReference>
<keyword evidence="3" id="KW-1185">Reference proteome</keyword>
<keyword evidence="1" id="KW-0732">Signal</keyword>
<evidence type="ECO:0000256" key="1">
    <source>
        <dbReference type="SAM" id="SignalP"/>
    </source>
</evidence>
<organism evidence="2 3">
    <name type="scientific">Psychroflexus aurantiacus</name>
    <dbReference type="NCBI Taxonomy" id="2709310"/>
    <lineage>
        <taxon>Bacteria</taxon>
        <taxon>Pseudomonadati</taxon>
        <taxon>Bacteroidota</taxon>
        <taxon>Flavobacteriia</taxon>
        <taxon>Flavobacteriales</taxon>
        <taxon>Flavobacteriaceae</taxon>
        <taxon>Psychroflexus</taxon>
    </lineage>
</organism>